<evidence type="ECO:0000256" key="5">
    <source>
        <dbReference type="PIRSR" id="PIRSR615500-1"/>
    </source>
</evidence>
<feature type="active site" description="Charge relay system" evidence="6">
    <location>
        <position position="669"/>
    </location>
</feature>
<dbReference type="Pfam" id="PF18425">
    <property type="entry name" value="CspB_prodomain"/>
    <property type="match status" value="1"/>
</dbReference>
<dbReference type="InterPro" id="IPR050131">
    <property type="entry name" value="Peptidase_S8_subtilisin-like"/>
</dbReference>
<dbReference type="InterPro" id="IPR023828">
    <property type="entry name" value="Peptidase_S8_Ser-AS"/>
</dbReference>
<feature type="domain" description="Csp protease B prodomain" evidence="9">
    <location>
        <begin position="2"/>
        <end position="76"/>
    </location>
</feature>
<dbReference type="PROSITE" id="PS51892">
    <property type="entry name" value="SUBTILASE"/>
    <property type="match status" value="2"/>
</dbReference>
<feature type="domain" description="Peptidase S8/S53" evidence="8">
    <location>
        <begin position="1001"/>
        <end position="1122"/>
    </location>
</feature>
<evidence type="ECO:0000313" key="10">
    <source>
        <dbReference type="EMBL" id="MSR90734.1"/>
    </source>
</evidence>
<dbReference type="GO" id="GO:0004252">
    <property type="term" value="F:serine-type endopeptidase activity"/>
    <property type="evidence" value="ECO:0007669"/>
    <property type="project" value="UniProtKB-UniRule"/>
</dbReference>
<feature type="domain" description="Peptidase S8/S53" evidence="8">
    <location>
        <begin position="415"/>
        <end position="497"/>
    </location>
</feature>
<feature type="domain" description="Peptidase S8/S53" evidence="8">
    <location>
        <begin position="102"/>
        <end position="298"/>
    </location>
</feature>
<dbReference type="InterPro" id="IPR034045">
    <property type="entry name" value="Pep_S8_CspA-like"/>
</dbReference>
<sequence length="1158" mass="126370">MREKITKYSGQEYIEAGKIEVIVLFGENRDIVKQDVEKIGARFEDLNYGFGIITINADEIEKLNSVRGILYAELPKTLFTSDLPANRASCIPQLWSGMGLSGEGVLVGFIDTGIDYTHPAFKDEAGNTRIDYIYDLSANGVVYTKQDINNALASDDPLQIVPEQDFAGHGTHVAGIACGGGNIPESRKGVAFNSSIAMVKTTRYGNLNYALSTQLMRGIKFLVDKATQDVKPLVINISMSTNDGAHNGTSLLEQYIQVVSTLERVTIIVATGNEGDAGHHSGGKVKKEERVEFSIAAGEPALVLQLYKPLIPDMTIEIINPLGASSGIINLLEGYRQFRVGLSDVYVYNTGPKPFDINGEVIITLFPPGTDTFSGGLWAIIFRTDSDYEDEYNLWMPTSEELDPGTKFLQPNVYNTIGIPATVTGVIAVGSYNYLNNTISTFSGVGNNSTTQFNIKPTVVAPGENIISATPGGGYDSKTGTSMAAPFVSGSAALLMQWGIVQGNDPFLYGQRLKFYLAKGARRNRTDIVYPDPRWGYGELCASSALDDLKFNLPRSIVSNSGMVRQESRYLSEDYQSILVEFTTAIDEVLKKYPDVELYKLTSKYGILTAPRGEAIKLVEYEDDIVTYELGAVYTLTDISPLDAANVEVVKLNPYLNLTGRGVLVGLIDTGIDYLNEEFINEDNTSRIVALWDQTINDPSRQPKGSPVVYGSEYSSEDINKAIEAKNKGEDPYNIVASKDTSGHGTAMASLVGAKGKNPLLTGVAPDCEFIIVKLKEIKKFMIEEFALYGGTEGRYETSDIMFAVRFLTYTASRLKKPIVLYSPLGTNYGPHDGNGILEGSLEITAQNTGVIPVASVGNQGDSDTHTSGVIQNTGESKTIEVKIGRLQQNLIFNIWIDKPNKVSVTVISPSGENTPNVKARFHESVSHKFIYEGTNMTITIDAPEEATGDERIEVKAFGIREGIWQVRLTGDYIVDCKYDAWLPQLSLLAPDTKFLNSDPFTTLTSPSTAHSIISAAYYNQNNNFIVPSSGRGYTRDGRIKPDLAAGGINADVAAVGGGVVKQSGASVAGAIVAGCCALMLQWGIVDKNDKNMYMTKLKTYLIRGTTKRKGDTYPNRETGYGFINMEELFNSLRCLRGVHGSIYKEYTIGNLFIRIPE</sequence>
<feature type="active site" description="Charge relay system" evidence="6">
    <location>
        <position position="744"/>
    </location>
</feature>
<evidence type="ECO:0000259" key="9">
    <source>
        <dbReference type="Pfam" id="PF18425"/>
    </source>
</evidence>
<name>A0A7X2T0P1_9CLOT</name>
<evidence type="ECO:0000256" key="2">
    <source>
        <dbReference type="ARBA" id="ARBA00022670"/>
    </source>
</evidence>
<dbReference type="PANTHER" id="PTHR43806">
    <property type="entry name" value="PEPTIDASE S8"/>
    <property type="match status" value="1"/>
</dbReference>
<keyword evidence="4 6" id="KW-0720">Serine protease</keyword>
<feature type="active site" description="Charge relay system" evidence="6">
    <location>
        <position position="1067"/>
    </location>
</feature>
<dbReference type="InterPro" id="IPR000209">
    <property type="entry name" value="Peptidase_S8/S53_dom"/>
</dbReference>
<accession>A0A7X2T0P1</accession>
<dbReference type="InterPro" id="IPR023827">
    <property type="entry name" value="Peptidase_S8_Asp-AS"/>
</dbReference>
<feature type="domain" description="Peptidase S8/S53" evidence="8">
    <location>
        <begin position="660"/>
        <end position="864"/>
    </location>
</feature>
<dbReference type="PROSITE" id="PS00136">
    <property type="entry name" value="SUBTILASE_ASP"/>
    <property type="match status" value="2"/>
</dbReference>
<organism evidence="10 11">
    <name type="scientific">Inconstantimicrobium porci</name>
    <dbReference type="NCBI Taxonomy" id="2652291"/>
    <lineage>
        <taxon>Bacteria</taxon>
        <taxon>Bacillati</taxon>
        <taxon>Bacillota</taxon>
        <taxon>Clostridia</taxon>
        <taxon>Eubacteriales</taxon>
        <taxon>Clostridiaceae</taxon>
        <taxon>Inconstantimicrobium</taxon>
    </lineage>
</organism>
<dbReference type="InterPro" id="IPR041365">
    <property type="entry name" value="CspB_prodomain"/>
</dbReference>
<dbReference type="GO" id="GO:0006508">
    <property type="term" value="P:proteolysis"/>
    <property type="evidence" value="ECO:0007669"/>
    <property type="project" value="UniProtKB-KW"/>
</dbReference>
<keyword evidence="11" id="KW-1185">Reference proteome</keyword>
<dbReference type="Gene3D" id="2.60.120.1290">
    <property type="match status" value="2"/>
</dbReference>
<evidence type="ECO:0000313" key="11">
    <source>
        <dbReference type="Proteomes" id="UP000460287"/>
    </source>
</evidence>
<evidence type="ECO:0000259" key="8">
    <source>
        <dbReference type="Pfam" id="PF00082"/>
    </source>
</evidence>
<evidence type="ECO:0000256" key="1">
    <source>
        <dbReference type="ARBA" id="ARBA00011073"/>
    </source>
</evidence>
<dbReference type="Gene3D" id="3.30.70.2980">
    <property type="match status" value="1"/>
</dbReference>
<dbReference type="PROSITE" id="PS00138">
    <property type="entry name" value="SUBTILASE_SER"/>
    <property type="match status" value="1"/>
</dbReference>
<keyword evidence="2 6" id="KW-0645">Protease</keyword>
<dbReference type="CDD" id="cd07478">
    <property type="entry name" value="Peptidases_S8_CspA-like"/>
    <property type="match status" value="2"/>
</dbReference>
<evidence type="ECO:0000256" key="7">
    <source>
        <dbReference type="RuleBase" id="RU003355"/>
    </source>
</evidence>
<feature type="active site" description="Charge relay system" evidence="5 6">
    <location>
        <position position="482"/>
    </location>
</feature>
<dbReference type="InterPro" id="IPR036852">
    <property type="entry name" value="Peptidase_S8/S53_dom_sf"/>
</dbReference>
<dbReference type="PANTHER" id="PTHR43806:SF11">
    <property type="entry name" value="CEREVISIN-RELATED"/>
    <property type="match status" value="1"/>
</dbReference>
<gene>
    <name evidence="10" type="ORF">FYJ33_04690</name>
</gene>
<dbReference type="AlphaFoldDB" id="A0A7X2T0P1"/>
<dbReference type="SUPFAM" id="SSF52743">
    <property type="entry name" value="Subtilisin-like"/>
    <property type="match status" value="2"/>
</dbReference>
<dbReference type="Pfam" id="PF00082">
    <property type="entry name" value="Peptidase_S8"/>
    <property type="match status" value="4"/>
</dbReference>
<proteinExistence type="inferred from homology"/>
<dbReference type="PRINTS" id="PR00723">
    <property type="entry name" value="SUBTILISIN"/>
</dbReference>
<dbReference type="PROSITE" id="PS00137">
    <property type="entry name" value="SUBTILASE_HIS"/>
    <property type="match status" value="1"/>
</dbReference>
<evidence type="ECO:0000256" key="3">
    <source>
        <dbReference type="ARBA" id="ARBA00022801"/>
    </source>
</evidence>
<reference evidence="10 11" key="1">
    <citation type="submission" date="2019-08" db="EMBL/GenBank/DDBJ databases">
        <title>In-depth cultivation of the pig gut microbiome towards novel bacterial diversity and tailored functional studies.</title>
        <authorList>
            <person name="Wylensek D."/>
            <person name="Hitch T.C.A."/>
            <person name="Clavel T."/>
        </authorList>
    </citation>
    <scope>NUCLEOTIDE SEQUENCE [LARGE SCALE GENOMIC DNA]</scope>
    <source>
        <strain evidence="10 11">WCA-383-APC-5B</strain>
    </source>
</reference>
<dbReference type="InterPro" id="IPR022398">
    <property type="entry name" value="Peptidase_S8_His-AS"/>
</dbReference>
<feature type="active site" description="Charge relay system" evidence="5 6">
    <location>
        <position position="111"/>
    </location>
</feature>
<evidence type="ECO:0000256" key="6">
    <source>
        <dbReference type="PROSITE-ProRule" id="PRU01240"/>
    </source>
</evidence>
<comment type="caution">
    <text evidence="10">The sequence shown here is derived from an EMBL/GenBank/DDBJ whole genome shotgun (WGS) entry which is preliminary data.</text>
</comment>
<comment type="similarity">
    <text evidence="1 6 7">Belongs to the peptidase S8 family.</text>
</comment>
<evidence type="ECO:0000256" key="4">
    <source>
        <dbReference type="ARBA" id="ARBA00022825"/>
    </source>
</evidence>
<dbReference type="Gene3D" id="3.40.50.200">
    <property type="entry name" value="Peptidase S8/S53 domain"/>
    <property type="match status" value="2"/>
</dbReference>
<dbReference type="EMBL" id="VULX01000004">
    <property type="protein sequence ID" value="MSR90734.1"/>
    <property type="molecule type" value="Genomic_DNA"/>
</dbReference>
<feature type="active site" description="Charge relay system" evidence="5 6">
    <location>
        <position position="169"/>
    </location>
</feature>
<dbReference type="Proteomes" id="UP000460287">
    <property type="component" value="Unassembled WGS sequence"/>
</dbReference>
<dbReference type="InterPro" id="IPR015500">
    <property type="entry name" value="Peptidase_S8_subtilisin-rel"/>
</dbReference>
<protein>
    <submittedName>
        <fullName evidence="10">S8 family peptidase</fullName>
    </submittedName>
</protein>
<keyword evidence="3 6" id="KW-0378">Hydrolase</keyword>